<feature type="transmembrane region" description="Helical" evidence="9">
    <location>
        <begin position="186"/>
        <end position="205"/>
    </location>
</feature>
<keyword evidence="5 9" id="KW-0472">Membrane</keyword>
<dbReference type="Pfam" id="PF00001">
    <property type="entry name" value="7tm_1"/>
    <property type="match status" value="1"/>
</dbReference>
<reference evidence="11" key="1">
    <citation type="submission" date="2020-11" db="EMBL/GenBank/DDBJ databases">
        <title>Gallus gallus (Chicken) genome, bGalGal1, GRCg7b, maternal haplotype autosomes + Z &amp; W.</title>
        <authorList>
            <person name="Warren W."/>
            <person name="Formenti G."/>
            <person name="Fedrigo O."/>
            <person name="Haase B."/>
            <person name="Mountcastle J."/>
            <person name="Balacco J."/>
            <person name="Tracey A."/>
            <person name="Schneider V."/>
            <person name="Okimoto R."/>
            <person name="Cheng H."/>
            <person name="Hawken R."/>
            <person name="Howe K."/>
            <person name="Jarvis E.D."/>
        </authorList>
    </citation>
    <scope>NUCLEOTIDE SEQUENCE [LARGE SCALE GENOMIC DNA]</scope>
    <source>
        <strain evidence="11">Broiler</strain>
    </source>
</reference>
<dbReference type="PROSITE" id="PS50262">
    <property type="entry name" value="G_PROTEIN_RECEP_F1_2"/>
    <property type="match status" value="1"/>
</dbReference>
<keyword evidence="2 9" id="KW-0812">Transmembrane</keyword>
<comment type="subcellular location">
    <subcellularLocation>
        <location evidence="1">Membrane</location>
        <topology evidence="1">Multi-pass membrane protein</topology>
    </subcellularLocation>
</comment>
<dbReference type="SMR" id="A0A8V0Z3Q4"/>
<dbReference type="GeneID" id="422150"/>
<keyword evidence="7" id="KW-0325">Glycoprotein</keyword>
<dbReference type="OMA" id="ISMERDH"/>
<keyword evidence="3 9" id="KW-1133">Transmembrane helix</keyword>
<dbReference type="PANTHER" id="PTHR24232:SF83">
    <property type="entry name" value="GENE 5127-RELATED"/>
    <property type="match status" value="1"/>
</dbReference>
<feature type="transmembrane region" description="Helical" evidence="9">
    <location>
        <begin position="265"/>
        <end position="287"/>
    </location>
</feature>
<proteinExistence type="predicted"/>
<evidence type="ECO:0000256" key="3">
    <source>
        <dbReference type="ARBA" id="ARBA00022989"/>
    </source>
</evidence>
<keyword evidence="6" id="KW-0675">Receptor</keyword>
<dbReference type="GO" id="GO:0004930">
    <property type="term" value="F:G protein-coupled receptor activity"/>
    <property type="evidence" value="ECO:0007669"/>
    <property type="project" value="UniProtKB-KW"/>
</dbReference>
<dbReference type="RefSeq" id="XP_025005929.2">
    <property type="nucleotide sequence ID" value="XM_025150161.2"/>
</dbReference>
<name>A0A8V0Z3Q4_CHICK</name>
<keyword evidence="8" id="KW-0807">Transducer</keyword>
<evidence type="ECO:0000256" key="1">
    <source>
        <dbReference type="ARBA" id="ARBA00004141"/>
    </source>
</evidence>
<evidence type="ECO:0000313" key="12">
    <source>
        <dbReference type="Proteomes" id="UP000000539"/>
    </source>
</evidence>
<feature type="transmembrane region" description="Helical" evidence="9">
    <location>
        <begin position="145"/>
        <end position="166"/>
    </location>
</feature>
<organism evidence="11 12">
    <name type="scientific">Gallus gallus</name>
    <name type="common">Chicken</name>
    <dbReference type="NCBI Taxonomy" id="9031"/>
    <lineage>
        <taxon>Eukaryota</taxon>
        <taxon>Metazoa</taxon>
        <taxon>Chordata</taxon>
        <taxon>Craniata</taxon>
        <taxon>Vertebrata</taxon>
        <taxon>Euteleostomi</taxon>
        <taxon>Archelosauria</taxon>
        <taxon>Archosauria</taxon>
        <taxon>Dinosauria</taxon>
        <taxon>Saurischia</taxon>
        <taxon>Theropoda</taxon>
        <taxon>Coelurosauria</taxon>
        <taxon>Aves</taxon>
        <taxon>Neognathae</taxon>
        <taxon>Galloanserae</taxon>
        <taxon>Galliformes</taxon>
        <taxon>Phasianidae</taxon>
        <taxon>Phasianinae</taxon>
        <taxon>Gallus</taxon>
    </lineage>
</organism>
<dbReference type="FunCoup" id="A0A8V0Z3Q4">
    <property type="interactions" value="96"/>
</dbReference>
<dbReference type="KEGG" id="gga:422150"/>
<evidence type="ECO:0000259" key="10">
    <source>
        <dbReference type="PROSITE" id="PS50262"/>
    </source>
</evidence>
<dbReference type="GO" id="GO:0016020">
    <property type="term" value="C:membrane"/>
    <property type="evidence" value="ECO:0007669"/>
    <property type="project" value="UniProtKB-SubCell"/>
</dbReference>
<evidence type="ECO:0000256" key="8">
    <source>
        <dbReference type="ARBA" id="ARBA00023224"/>
    </source>
</evidence>
<evidence type="ECO:0000256" key="7">
    <source>
        <dbReference type="ARBA" id="ARBA00023180"/>
    </source>
</evidence>
<dbReference type="GeneTree" id="ENSGT01150000287130"/>
<dbReference type="PANTHER" id="PTHR24232">
    <property type="entry name" value="G-PROTEIN COUPLED RECEPTOR"/>
    <property type="match status" value="1"/>
</dbReference>
<dbReference type="AlphaFoldDB" id="A0A8V0Z3Q4"/>
<gene>
    <name evidence="11" type="primary">LOC422150</name>
</gene>
<accession>A0A8V0Z3Q4</accession>
<keyword evidence="12" id="KW-1185">Reference proteome</keyword>
<dbReference type="SUPFAM" id="SSF81321">
    <property type="entry name" value="Family A G protein-coupled receptor-like"/>
    <property type="match status" value="1"/>
</dbReference>
<evidence type="ECO:0000256" key="6">
    <source>
        <dbReference type="ARBA" id="ARBA00023170"/>
    </source>
</evidence>
<evidence type="ECO:0000256" key="9">
    <source>
        <dbReference type="SAM" id="Phobius"/>
    </source>
</evidence>
<dbReference type="Proteomes" id="UP000000539">
    <property type="component" value="Chromosome 4"/>
</dbReference>
<evidence type="ECO:0000313" key="11">
    <source>
        <dbReference type="Ensembl" id="ENSGALP00010025730.1"/>
    </source>
</evidence>
<evidence type="ECO:0000256" key="5">
    <source>
        <dbReference type="ARBA" id="ARBA00023136"/>
    </source>
</evidence>
<reference evidence="11" key="3">
    <citation type="submission" date="2025-09" db="UniProtKB">
        <authorList>
            <consortium name="Ensembl"/>
        </authorList>
    </citation>
    <scope>IDENTIFICATION</scope>
    <source>
        <strain evidence="11">broiler</strain>
    </source>
</reference>
<dbReference type="Ensembl" id="ENSGALT00010043294.1">
    <property type="protein sequence ID" value="ENSGALP00010025730.1"/>
    <property type="gene ID" value="ENSGALG00010017903.1"/>
</dbReference>
<evidence type="ECO:0000256" key="2">
    <source>
        <dbReference type="ARBA" id="ARBA00022692"/>
    </source>
</evidence>
<dbReference type="OrthoDB" id="8807033at2759"/>
<dbReference type="FunFam" id="1.20.1070.10:FF:000928">
    <property type="entry name" value="Predicted gene 5127"/>
    <property type="match status" value="1"/>
</dbReference>
<evidence type="ECO:0000256" key="4">
    <source>
        <dbReference type="ARBA" id="ARBA00023040"/>
    </source>
</evidence>
<dbReference type="InterPro" id="IPR017452">
    <property type="entry name" value="GPCR_Rhodpsn_7TM"/>
</dbReference>
<dbReference type="Gene3D" id="1.20.1070.10">
    <property type="entry name" value="Rhodopsin 7-helix transmembrane proteins"/>
    <property type="match status" value="1"/>
</dbReference>
<protein>
    <recommendedName>
        <fullName evidence="10">G-protein coupled receptors family 1 profile domain-containing protein</fullName>
    </recommendedName>
</protein>
<dbReference type="InterPro" id="IPR000276">
    <property type="entry name" value="GPCR_Rhodpsn"/>
</dbReference>
<dbReference type="PRINTS" id="PR00237">
    <property type="entry name" value="GPCRRHODOPSN"/>
</dbReference>
<feature type="domain" description="G-protein coupled receptors family 1 profile" evidence="10">
    <location>
        <begin position="117"/>
        <end position="302"/>
    </location>
</feature>
<sequence>MYRAGPALKQGCSKKQTGNGKALETICSGIPGSQPEPMGALCECGSAAARRYERGRDTFLSSALPARCYREGYSSLAGISRERDHMKDFRRYLVLKYIQYLVLSSSNTISTLLGVLGSGYVMLILQSSRVSSKSTAVFISSLAKADLLIFVSAVAELFLWSSSVVVPRTAFTSALLQNLLTANTHISALLLSCVAVEAYLITFLPTESRSLRTVRNAGLTSRAIWLLVAAECTLLQADDVLKASSTSPSCSPGVWLLHLSSGAAALLRALSYLLGILLRIVNVYIYYKIFFSVSNRSSVRTN</sequence>
<keyword evidence="4" id="KW-0297">G-protein coupled receptor</keyword>
<feature type="transmembrane region" description="Helical" evidence="9">
    <location>
        <begin position="97"/>
        <end position="125"/>
    </location>
</feature>
<reference evidence="11" key="2">
    <citation type="submission" date="2025-08" db="UniProtKB">
        <authorList>
            <consortium name="Ensembl"/>
        </authorList>
    </citation>
    <scope>IDENTIFICATION</scope>
    <source>
        <strain evidence="11">broiler</strain>
    </source>
</reference>